<dbReference type="Pfam" id="PF00403">
    <property type="entry name" value="HMA"/>
    <property type="match status" value="1"/>
</dbReference>
<feature type="domain" description="HMA" evidence="2">
    <location>
        <begin position="26"/>
        <end position="93"/>
    </location>
</feature>
<comment type="caution">
    <text evidence="3">The sequence shown here is derived from an EMBL/GenBank/DDBJ whole genome shotgun (WGS) entry which is preliminary data.</text>
</comment>
<dbReference type="InterPro" id="IPR006121">
    <property type="entry name" value="HMA_dom"/>
</dbReference>
<name>A0A0C1IT70_9BACT</name>
<keyword evidence="1" id="KW-0732">Signal</keyword>
<dbReference type="EMBL" id="JSVC01000018">
    <property type="protein sequence ID" value="KIC93624.1"/>
    <property type="molecule type" value="Genomic_DNA"/>
</dbReference>
<evidence type="ECO:0000259" key="2">
    <source>
        <dbReference type="PROSITE" id="PS50846"/>
    </source>
</evidence>
<proteinExistence type="predicted"/>
<dbReference type="RefSeq" id="WP_039141506.1">
    <property type="nucleotide sequence ID" value="NZ_JSVC01000018.1"/>
</dbReference>
<dbReference type="CDD" id="cd00371">
    <property type="entry name" value="HMA"/>
    <property type="match status" value="1"/>
</dbReference>
<feature type="chain" id="PRO_5002151829" evidence="1">
    <location>
        <begin position="21"/>
        <end position="121"/>
    </location>
</feature>
<evidence type="ECO:0000313" key="4">
    <source>
        <dbReference type="Proteomes" id="UP000031408"/>
    </source>
</evidence>
<dbReference type="Gene3D" id="3.30.70.100">
    <property type="match status" value="1"/>
</dbReference>
<reference evidence="3 4" key="1">
    <citation type="submission" date="2014-11" db="EMBL/GenBank/DDBJ databases">
        <title>Genome sequence of Flavihumibacter solisilvae 3-3.</title>
        <authorList>
            <person name="Zhou G."/>
            <person name="Li M."/>
            <person name="Wang G."/>
        </authorList>
    </citation>
    <scope>NUCLEOTIDE SEQUENCE [LARGE SCALE GENOMIC DNA]</scope>
    <source>
        <strain evidence="3 4">3-3</strain>
    </source>
</reference>
<dbReference type="GO" id="GO:0046872">
    <property type="term" value="F:metal ion binding"/>
    <property type="evidence" value="ECO:0007669"/>
    <property type="project" value="InterPro"/>
</dbReference>
<gene>
    <name evidence="3" type="ORF">OI18_15755</name>
</gene>
<sequence length="121" mass="13371">MKKLYLLLVAVLAIGTATMAQSKKALQTAVIKTPTVQCDMCKKRIEAFLDKEDGVASAVVDYKRKTTKVSFYTDRTNIENIKTAIANVGYDADDVTANEETYNRLPKCCKKPEDGGGMKKQ</sequence>
<organism evidence="3 4">
    <name type="scientific">Flavihumibacter solisilvae</name>
    <dbReference type="NCBI Taxonomy" id="1349421"/>
    <lineage>
        <taxon>Bacteria</taxon>
        <taxon>Pseudomonadati</taxon>
        <taxon>Bacteroidota</taxon>
        <taxon>Chitinophagia</taxon>
        <taxon>Chitinophagales</taxon>
        <taxon>Chitinophagaceae</taxon>
        <taxon>Flavihumibacter</taxon>
    </lineage>
</organism>
<accession>A0A0C1IT70</accession>
<evidence type="ECO:0000256" key="1">
    <source>
        <dbReference type="SAM" id="SignalP"/>
    </source>
</evidence>
<dbReference type="OrthoDB" id="5513217at2"/>
<protein>
    <submittedName>
        <fullName evidence="3">Heavy metal transporter</fullName>
    </submittedName>
</protein>
<dbReference type="Proteomes" id="UP000031408">
    <property type="component" value="Unassembled WGS sequence"/>
</dbReference>
<dbReference type="STRING" id="1349421.OI18_15755"/>
<dbReference type="AlphaFoldDB" id="A0A0C1IT70"/>
<dbReference type="InterPro" id="IPR036163">
    <property type="entry name" value="HMA_dom_sf"/>
</dbReference>
<dbReference type="SUPFAM" id="SSF55008">
    <property type="entry name" value="HMA, heavy metal-associated domain"/>
    <property type="match status" value="1"/>
</dbReference>
<dbReference type="PROSITE" id="PS50846">
    <property type="entry name" value="HMA_2"/>
    <property type="match status" value="1"/>
</dbReference>
<feature type="signal peptide" evidence="1">
    <location>
        <begin position="1"/>
        <end position="20"/>
    </location>
</feature>
<evidence type="ECO:0000313" key="3">
    <source>
        <dbReference type="EMBL" id="KIC93624.1"/>
    </source>
</evidence>
<keyword evidence="4" id="KW-1185">Reference proteome</keyword>